<dbReference type="RefSeq" id="XP_007865597.1">
    <property type="nucleotide sequence ID" value="XM_007867406.1"/>
</dbReference>
<evidence type="ECO:0000256" key="1">
    <source>
        <dbReference type="SAM" id="MobiDB-lite"/>
    </source>
</evidence>
<feature type="region of interest" description="Disordered" evidence="1">
    <location>
        <begin position="103"/>
        <end position="180"/>
    </location>
</feature>
<dbReference type="EMBL" id="KB469301">
    <property type="protein sequence ID" value="EPQ55510.1"/>
    <property type="molecule type" value="Genomic_DNA"/>
</dbReference>
<gene>
    <name evidence="2" type="ORF">GLOTRDRAFT_93138</name>
</gene>
<feature type="compositionally biased region" description="Basic and acidic residues" evidence="1">
    <location>
        <begin position="105"/>
        <end position="114"/>
    </location>
</feature>
<accession>S7RM84</accession>
<dbReference type="HOGENOM" id="CLU_1194988_0_0_1"/>
<dbReference type="AlphaFoldDB" id="S7RM84"/>
<evidence type="ECO:0000313" key="3">
    <source>
        <dbReference type="Proteomes" id="UP000030669"/>
    </source>
</evidence>
<keyword evidence="3" id="KW-1185">Reference proteome</keyword>
<proteinExistence type="predicted"/>
<feature type="region of interest" description="Disordered" evidence="1">
    <location>
        <begin position="43"/>
        <end position="63"/>
    </location>
</feature>
<organism evidence="2 3">
    <name type="scientific">Gloeophyllum trabeum (strain ATCC 11539 / FP-39264 / Madison 617)</name>
    <name type="common">Brown rot fungus</name>
    <dbReference type="NCBI Taxonomy" id="670483"/>
    <lineage>
        <taxon>Eukaryota</taxon>
        <taxon>Fungi</taxon>
        <taxon>Dikarya</taxon>
        <taxon>Basidiomycota</taxon>
        <taxon>Agaricomycotina</taxon>
        <taxon>Agaricomycetes</taxon>
        <taxon>Gloeophyllales</taxon>
        <taxon>Gloeophyllaceae</taxon>
        <taxon>Gloeophyllum</taxon>
    </lineage>
</organism>
<name>S7RM84_GLOTA</name>
<dbReference type="KEGG" id="gtr:GLOTRDRAFT_93138"/>
<dbReference type="Proteomes" id="UP000030669">
    <property type="component" value="Unassembled WGS sequence"/>
</dbReference>
<protein>
    <submittedName>
        <fullName evidence="2">Uncharacterized protein</fullName>
    </submittedName>
</protein>
<feature type="region of interest" description="Disordered" evidence="1">
    <location>
        <begin position="1"/>
        <end position="25"/>
    </location>
</feature>
<sequence length="232" mass="25886">MPTLGSSDASLRLPASFPPRVESGTRYTRYVRGQEDIGRILQDEISEDDLAQPHRDQAPRRSFQSLRLRRRPCRLASLRPWELYPREERLKCRRRHPVLLHGSRRGAEMGKDELEAQAESNPSPPPSPLQSGSPSATVIGSRPRSPAKDQVRSAVPECKTVLRQSKAQPGKAEDRRAQARPNGLCRSLRERLRVGGVPRWWYEAGYTGGDPDVVCPAFLEPSGYGDAATRGS</sequence>
<reference evidence="2 3" key="1">
    <citation type="journal article" date="2012" name="Science">
        <title>The Paleozoic origin of enzymatic lignin decomposition reconstructed from 31 fungal genomes.</title>
        <authorList>
            <person name="Floudas D."/>
            <person name="Binder M."/>
            <person name="Riley R."/>
            <person name="Barry K."/>
            <person name="Blanchette R.A."/>
            <person name="Henrissat B."/>
            <person name="Martinez A.T."/>
            <person name="Otillar R."/>
            <person name="Spatafora J.W."/>
            <person name="Yadav J.S."/>
            <person name="Aerts A."/>
            <person name="Benoit I."/>
            <person name="Boyd A."/>
            <person name="Carlson A."/>
            <person name="Copeland A."/>
            <person name="Coutinho P.M."/>
            <person name="de Vries R.P."/>
            <person name="Ferreira P."/>
            <person name="Findley K."/>
            <person name="Foster B."/>
            <person name="Gaskell J."/>
            <person name="Glotzer D."/>
            <person name="Gorecki P."/>
            <person name="Heitman J."/>
            <person name="Hesse C."/>
            <person name="Hori C."/>
            <person name="Igarashi K."/>
            <person name="Jurgens J.A."/>
            <person name="Kallen N."/>
            <person name="Kersten P."/>
            <person name="Kohler A."/>
            <person name="Kuees U."/>
            <person name="Kumar T.K.A."/>
            <person name="Kuo A."/>
            <person name="LaButti K."/>
            <person name="Larrondo L.F."/>
            <person name="Lindquist E."/>
            <person name="Ling A."/>
            <person name="Lombard V."/>
            <person name="Lucas S."/>
            <person name="Lundell T."/>
            <person name="Martin R."/>
            <person name="McLaughlin D.J."/>
            <person name="Morgenstern I."/>
            <person name="Morin E."/>
            <person name="Murat C."/>
            <person name="Nagy L.G."/>
            <person name="Nolan M."/>
            <person name="Ohm R.A."/>
            <person name="Patyshakuliyeva A."/>
            <person name="Rokas A."/>
            <person name="Ruiz-Duenas F.J."/>
            <person name="Sabat G."/>
            <person name="Salamov A."/>
            <person name="Samejima M."/>
            <person name="Schmutz J."/>
            <person name="Slot J.C."/>
            <person name="St John F."/>
            <person name="Stenlid J."/>
            <person name="Sun H."/>
            <person name="Sun S."/>
            <person name="Syed K."/>
            <person name="Tsang A."/>
            <person name="Wiebenga A."/>
            <person name="Young D."/>
            <person name="Pisabarro A."/>
            <person name="Eastwood D.C."/>
            <person name="Martin F."/>
            <person name="Cullen D."/>
            <person name="Grigoriev I.V."/>
            <person name="Hibbett D.S."/>
        </authorList>
    </citation>
    <scope>NUCLEOTIDE SEQUENCE [LARGE SCALE GENOMIC DNA]</scope>
    <source>
        <strain evidence="2 3">ATCC 11539</strain>
    </source>
</reference>
<evidence type="ECO:0000313" key="2">
    <source>
        <dbReference type="EMBL" id="EPQ55510.1"/>
    </source>
</evidence>
<dbReference type="GeneID" id="19309450"/>